<keyword evidence="7" id="KW-0406">Ion transport</keyword>
<dbReference type="Proteomes" id="UP000298390">
    <property type="component" value="Unassembled WGS sequence"/>
</dbReference>
<evidence type="ECO:0000256" key="6">
    <source>
        <dbReference type="ARBA" id="ARBA00022989"/>
    </source>
</evidence>
<evidence type="ECO:0000256" key="12">
    <source>
        <dbReference type="SAM" id="Phobius"/>
    </source>
</evidence>
<evidence type="ECO:0000256" key="1">
    <source>
        <dbReference type="ARBA" id="ARBA00004651"/>
    </source>
</evidence>
<accession>A0A4Y9Z3B4</accession>
<keyword evidence="5 12" id="KW-0812">Transmembrane</keyword>
<evidence type="ECO:0000313" key="14">
    <source>
        <dbReference type="EMBL" id="TFY68398.1"/>
    </source>
</evidence>
<evidence type="ECO:0000256" key="8">
    <source>
        <dbReference type="ARBA" id="ARBA00023136"/>
    </source>
</evidence>
<dbReference type="AlphaFoldDB" id="A0A4Y9Z3B4"/>
<feature type="transmembrane region" description="Helical" evidence="12">
    <location>
        <begin position="179"/>
        <end position="202"/>
    </location>
</feature>
<dbReference type="Pfam" id="PF08022">
    <property type="entry name" value="FAD_binding_8"/>
    <property type="match status" value="1"/>
</dbReference>
<dbReference type="Gene3D" id="3.40.50.80">
    <property type="entry name" value="Nucleotide-binding domain of ferredoxin-NADP reductase (FNR) module"/>
    <property type="match status" value="1"/>
</dbReference>
<evidence type="ECO:0000313" key="15">
    <source>
        <dbReference type="Proteomes" id="UP000298390"/>
    </source>
</evidence>
<feature type="transmembrane region" description="Helical" evidence="12">
    <location>
        <begin position="222"/>
        <end position="240"/>
    </location>
</feature>
<dbReference type="InterPro" id="IPR013130">
    <property type="entry name" value="Fe3_Rdtase_TM_dom"/>
</dbReference>
<feature type="transmembrane region" description="Helical" evidence="12">
    <location>
        <begin position="315"/>
        <end position="336"/>
    </location>
</feature>
<evidence type="ECO:0000256" key="11">
    <source>
        <dbReference type="SAM" id="MobiDB-lite"/>
    </source>
</evidence>
<dbReference type="InterPro" id="IPR017938">
    <property type="entry name" value="Riboflavin_synthase-like_b-brl"/>
</dbReference>
<proteinExistence type="predicted"/>
<keyword evidence="9" id="KW-0325">Glycoprotein</keyword>
<dbReference type="STRING" id="34475.A0A4Y9Z3B4"/>
<evidence type="ECO:0000256" key="2">
    <source>
        <dbReference type="ARBA" id="ARBA00012668"/>
    </source>
</evidence>
<feature type="domain" description="FAD-binding FR-type" evidence="13">
    <location>
        <begin position="350"/>
        <end position="473"/>
    </location>
</feature>
<dbReference type="GO" id="GO:0006879">
    <property type="term" value="P:intracellular iron ion homeostasis"/>
    <property type="evidence" value="ECO:0007669"/>
    <property type="project" value="TreeGrafter"/>
</dbReference>
<dbReference type="SFLD" id="SFLDS00052">
    <property type="entry name" value="Ferric_Reductase_Domain"/>
    <property type="match status" value="1"/>
</dbReference>
<evidence type="ECO:0000256" key="7">
    <source>
        <dbReference type="ARBA" id="ARBA00023065"/>
    </source>
</evidence>
<feature type="region of interest" description="Disordered" evidence="11">
    <location>
        <begin position="1"/>
        <end position="40"/>
    </location>
</feature>
<keyword evidence="8 12" id="KW-0472">Membrane</keyword>
<dbReference type="PANTHER" id="PTHR32361:SF9">
    <property type="entry name" value="FERRIC REDUCTASE TRANSMEMBRANE COMPONENT 3-RELATED"/>
    <property type="match status" value="1"/>
</dbReference>
<dbReference type="CDD" id="cd06186">
    <property type="entry name" value="NOX_Duox_like_FAD_NADP"/>
    <property type="match status" value="1"/>
</dbReference>
<dbReference type="GO" id="GO:0005886">
    <property type="term" value="C:plasma membrane"/>
    <property type="evidence" value="ECO:0007669"/>
    <property type="project" value="UniProtKB-SubCell"/>
</dbReference>
<dbReference type="EMBL" id="SEKV01000031">
    <property type="protein sequence ID" value="TFY68398.1"/>
    <property type="molecule type" value="Genomic_DNA"/>
</dbReference>
<dbReference type="InterPro" id="IPR017927">
    <property type="entry name" value="FAD-bd_FR_type"/>
</dbReference>
<dbReference type="GO" id="GO:0052851">
    <property type="term" value="F:ferric-chelate reductase (NADPH) activity"/>
    <property type="evidence" value="ECO:0007669"/>
    <property type="project" value="UniProtKB-EC"/>
</dbReference>
<dbReference type="GO" id="GO:0015677">
    <property type="term" value="P:copper ion import"/>
    <property type="evidence" value="ECO:0007669"/>
    <property type="project" value="TreeGrafter"/>
</dbReference>
<organism evidence="14 15">
    <name type="scientific">Rhodofomes roseus</name>
    <dbReference type="NCBI Taxonomy" id="34475"/>
    <lineage>
        <taxon>Eukaryota</taxon>
        <taxon>Fungi</taxon>
        <taxon>Dikarya</taxon>
        <taxon>Basidiomycota</taxon>
        <taxon>Agaricomycotina</taxon>
        <taxon>Agaricomycetes</taxon>
        <taxon>Polyporales</taxon>
        <taxon>Rhodofomes</taxon>
    </lineage>
</organism>
<dbReference type="PANTHER" id="PTHR32361">
    <property type="entry name" value="FERRIC/CUPRIC REDUCTASE TRANSMEMBRANE COMPONENT"/>
    <property type="match status" value="1"/>
</dbReference>
<comment type="caution">
    <text evidence="14">The sequence shown here is derived from an EMBL/GenBank/DDBJ whole genome shotgun (WGS) entry which is preliminary data.</text>
</comment>
<reference evidence="14 15" key="1">
    <citation type="submission" date="2019-01" db="EMBL/GenBank/DDBJ databases">
        <title>Genome sequencing of the rare red list fungi Fomitopsis rosea.</title>
        <authorList>
            <person name="Buettner E."/>
            <person name="Kellner H."/>
        </authorList>
    </citation>
    <scope>NUCLEOTIDE SEQUENCE [LARGE SCALE GENOMIC DNA]</scope>
    <source>
        <strain evidence="14 15">DSM 105464</strain>
    </source>
</reference>
<keyword evidence="3" id="KW-0813">Transport</keyword>
<feature type="transmembrane region" description="Helical" evidence="12">
    <location>
        <begin position="252"/>
        <end position="270"/>
    </location>
</feature>
<dbReference type="EC" id="1.16.1.9" evidence="2"/>
<dbReference type="PROSITE" id="PS51384">
    <property type="entry name" value="FAD_FR"/>
    <property type="match status" value="1"/>
</dbReference>
<protein>
    <recommendedName>
        <fullName evidence="2">ferric-chelate reductase (NADPH)</fullName>
        <ecNumber evidence="2">1.16.1.9</ecNumber>
    </recommendedName>
</protein>
<feature type="transmembrane region" description="Helical" evidence="12">
    <location>
        <begin position="47"/>
        <end position="67"/>
    </location>
</feature>
<dbReference type="InterPro" id="IPR051410">
    <property type="entry name" value="Ferric/Cupric_Reductase"/>
</dbReference>
<evidence type="ECO:0000256" key="9">
    <source>
        <dbReference type="ARBA" id="ARBA00023180"/>
    </source>
</evidence>
<dbReference type="InterPro" id="IPR013112">
    <property type="entry name" value="FAD-bd_8"/>
</dbReference>
<dbReference type="Pfam" id="PF01794">
    <property type="entry name" value="Ferric_reduct"/>
    <property type="match status" value="1"/>
</dbReference>
<dbReference type="GO" id="GO:0006826">
    <property type="term" value="P:iron ion transport"/>
    <property type="evidence" value="ECO:0007669"/>
    <property type="project" value="TreeGrafter"/>
</dbReference>
<dbReference type="SFLD" id="SFLDG01168">
    <property type="entry name" value="Ferric_reductase_subgroup_(FRE"/>
    <property type="match status" value="1"/>
</dbReference>
<keyword evidence="4" id="KW-1003">Cell membrane</keyword>
<evidence type="ECO:0000256" key="3">
    <source>
        <dbReference type="ARBA" id="ARBA00022448"/>
    </source>
</evidence>
<comment type="catalytic activity">
    <reaction evidence="10">
        <text>2 a Fe(II)-siderophore + NADP(+) + H(+) = 2 a Fe(III)-siderophore + NADPH</text>
        <dbReference type="Rhea" id="RHEA:28795"/>
        <dbReference type="Rhea" id="RHEA-COMP:11342"/>
        <dbReference type="Rhea" id="RHEA-COMP:11344"/>
        <dbReference type="ChEBI" id="CHEBI:15378"/>
        <dbReference type="ChEBI" id="CHEBI:29033"/>
        <dbReference type="ChEBI" id="CHEBI:29034"/>
        <dbReference type="ChEBI" id="CHEBI:57783"/>
        <dbReference type="ChEBI" id="CHEBI:58349"/>
        <dbReference type="EC" id="1.16.1.9"/>
    </reaction>
</comment>
<sequence>MSAPSHSGASSSSSSPSTSSSASNSSNSSSSSSSDHSSGGADNSDVVVVYVDIFLLCVLGLLVFSALPRAITRLSRASEWARGLYFYRVDVSGSDESRRRRGQPPVDRSGEVKPYDNVEANVQAVDSRGITGPYVGGQSSGSTLRLIASGQRDSRPPKHMPTWATRFPRLSWLLSIQVLFGYSIGTLFVLLTWLGVMLYAGLVDSNPFSSPGRPGILVVSQLPFVYVLGTKNNVVGTLIGQGYERLNYLHRFVGRFLIFAINVHAIGIMYEFTSTGAWSTVIVLAHIRWGLVGLVCMDFLFLFSVSSFRQRFYHVFYASHIVSAIILLIATCFHNPTAQPYIFSAVAVYALDRVLRVLKSRVTTAHLHPIPELSMVRVQVHGVNGGWRAGQHVRIKVLSIGMGIYGWMEPHPFTIASVAENANGEGLTLMCKKAGDWTGKLYTLAQGNKDSESQMGKDVTVLVEGPYGGPGNTVLASYSGAMLVTGGSGLTYGLSVIEEFLQMGLQGTSSVLVADLIWSVPSPSTLFPMIPHFTRLLEQAEQANISLRISVSYTRAVTANALQGLEVLPPGLTLAPGRPRLEKTLESVVERTCEAYSDGKGWPTGVFVGACGPLALTEEAGNVVRNFNRDKFHAVGGIEVQEESPAAARAHAVWTART</sequence>
<name>A0A4Y9Z3B4_9APHY</name>
<evidence type="ECO:0000256" key="4">
    <source>
        <dbReference type="ARBA" id="ARBA00022475"/>
    </source>
</evidence>
<feature type="transmembrane region" description="Helical" evidence="12">
    <location>
        <begin position="276"/>
        <end position="303"/>
    </location>
</feature>
<keyword evidence="6 12" id="KW-1133">Transmembrane helix</keyword>
<dbReference type="InterPro" id="IPR039261">
    <property type="entry name" value="FNR_nucleotide-bd"/>
</dbReference>
<evidence type="ECO:0000256" key="5">
    <source>
        <dbReference type="ARBA" id="ARBA00022692"/>
    </source>
</evidence>
<dbReference type="SUPFAM" id="SSF63380">
    <property type="entry name" value="Riboflavin synthase domain-like"/>
    <property type="match status" value="1"/>
</dbReference>
<gene>
    <name evidence="14" type="ORF">EVJ58_g1018</name>
</gene>
<evidence type="ECO:0000256" key="10">
    <source>
        <dbReference type="ARBA" id="ARBA00048483"/>
    </source>
</evidence>
<comment type="subcellular location">
    <subcellularLocation>
        <location evidence="1">Cell membrane</location>
        <topology evidence="1">Multi-pass membrane protein</topology>
    </subcellularLocation>
</comment>
<evidence type="ECO:0000259" key="13">
    <source>
        <dbReference type="PROSITE" id="PS51384"/>
    </source>
</evidence>